<proteinExistence type="predicted"/>
<comment type="subcellular location">
    <subcellularLocation>
        <location evidence="1">Nucleus</location>
    </subcellularLocation>
</comment>
<dbReference type="InterPro" id="IPR001965">
    <property type="entry name" value="Znf_PHD"/>
</dbReference>
<keyword evidence="9" id="KW-1185">Reference proteome</keyword>
<keyword evidence="4" id="KW-0862">Zinc</keyword>
<feature type="domain" description="PHD-type" evidence="7">
    <location>
        <begin position="352"/>
        <end position="404"/>
    </location>
</feature>
<dbReference type="GO" id="GO:0008270">
    <property type="term" value="F:zinc ion binding"/>
    <property type="evidence" value="ECO:0007669"/>
    <property type="project" value="UniProtKB-KW"/>
</dbReference>
<evidence type="ECO:0000256" key="5">
    <source>
        <dbReference type="PROSITE-ProRule" id="PRU00146"/>
    </source>
</evidence>
<evidence type="ECO:0000313" key="8">
    <source>
        <dbReference type="EMBL" id="KAK9688537.1"/>
    </source>
</evidence>
<evidence type="ECO:0000256" key="1">
    <source>
        <dbReference type="ARBA" id="ARBA00004123"/>
    </source>
</evidence>
<keyword evidence="3 5" id="KW-0863">Zinc-finger</keyword>
<evidence type="ECO:0000313" key="9">
    <source>
        <dbReference type="Proteomes" id="UP001458880"/>
    </source>
</evidence>
<dbReference type="InterPro" id="IPR019787">
    <property type="entry name" value="Znf_PHD-finger"/>
</dbReference>
<feature type="compositionally biased region" description="Basic and acidic residues" evidence="6">
    <location>
        <begin position="446"/>
        <end position="466"/>
    </location>
</feature>
<dbReference type="SUPFAM" id="SSF57903">
    <property type="entry name" value="FYVE/PHD zinc finger"/>
    <property type="match status" value="1"/>
</dbReference>
<comment type="caution">
    <text evidence="8">The sequence shown here is derived from an EMBL/GenBank/DDBJ whole genome shotgun (WGS) entry which is preliminary data.</text>
</comment>
<evidence type="ECO:0000256" key="4">
    <source>
        <dbReference type="ARBA" id="ARBA00022833"/>
    </source>
</evidence>
<dbReference type="InterPro" id="IPR013083">
    <property type="entry name" value="Znf_RING/FYVE/PHD"/>
</dbReference>
<dbReference type="InterPro" id="IPR011011">
    <property type="entry name" value="Znf_FYVE_PHD"/>
</dbReference>
<keyword evidence="2" id="KW-0479">Metal-binding</keyword>
<sequence length="483" mass="55396">MEVKMKYSKVEAQMKEHFTPPKNVTCERHMFFKRDMEDRETVDEYVMALRDCIMPKAPTYSPTRPMRALLDFQNGQGSLRSIAKRYGIPRATLQFKLKNPACKTAFGPSPVLTEVEENTIVRWITELAQKGFPRKKKIARKLVKCWLREDPSRIFNGDETGFLICPESGKVLAPRGCKNVYTIDRGSSKENITVMFTFSADGKICSPIVCQRNISEIVPPSDLEIGLVSSLPQTDGQIQAEHLQSREEFVEDVTQNEGTGVVPVETATVVQIHRPSNISDYLVWPESPKRKGKRQTDRLPFAITSQKYKQMLEAKNEAKLSADKEKEKKRKEREEAKAAKAQKKMMKSVKSQLKCFICNRQKSDLSCDDCKKVYHSKCIPKSHQQHIPELEDNDQFLCHECYKEDPSDESTLEDLGYAEENTAKDADDITQGSNLEDTELTMQEYSRNDEDYVMKEDTVESGKSAEVDEIEELYQYYINNKDK</sequence>
<dbReference type="EMBL" id="JASPKY010000588">
    <property type="protein sequence ID" value="KAK9688537.1"/>
    <property type="molecule type" value="Genomic_DNA"/>
</dbReference>
<gene>
    <name evidence="8" type="ORF">QE152_g35272</name>
</gene>
<evidence type="ECO:0000256" key="3">
    <source>
        <dbReference type="ARBA" id="ARBA00022771"/>
    </source>
</evidence>
<evidence type="ECO:0000256" key="2">
    <source>
        <dbReference type="ARBA" id="ARBA00022723"/>
    </source>
</evidence>
<dbReference type="SUPFAM" id="SSF46689">
    <property type="entry name" value="Homeodomain-like"/>
    <property type="match status" value="1"/>
</dbReference>
<feature type="compositionally biased region" description="Polar residues" evidence="6">
    <location>
        <begin position="430"/>
        <end position="445"/>
    </location>
</feature>
<dbReference type="Proteomes" id="UP001458880">
    <property type="component" value="Unassembled WGS sequence"/>
</dbReference>
<dbReference type="PROSITE" id="PS50016">
    <property type="entry name" value="ZF_PHD_2"/>
    <property type="match status" value="1"/>
</dbReference>
<dbReference type="InterPro" id="IPR019786">
    <property type="entry name" value="Zinc_finger_PHD-type_CS"/>
</dbReference>
<protein>
    <recommendedName>
        <fullName evidence="7">PHD-type domain-containing protein</fullName>
    </recommendedName>
</protein>
<evidence type="ECO:0000259" key="7">
    <source>
        <dbReference type="PROSITE" id="PS50016"/>
    </source>
</evidence>
<dbReference type="AlphaFoldDB" id="A0AAW1IFC4"/>
<accession>A0AAW1IFC4</accession>
<reference evidence="8 9" key="1">
    <citation type="journal article" date="2024" name="BMC Genomics">
        <title>De novo assembly and annotation of Popillia japonica's genome with initial clues to its potential as an invasive pest.</title>
        <authorList>
            <person name="Cucini C."/>
            <person name="Boschi S."/>
            <person name="Funari R."/>
            <person name="Cardaioli E."/>
            <person name="Iannotti N."/>
            <person name="Marturano G."/>
            <person name="Paoli F."/>
            <person name="Bruttini M."/>
            <person name="Carapelli A."/>
            <person name="Frati F."/>
            <person name="Nardi F."/>
        </authorList>
    </citation>
    <scope>NUCLEOTIDE SEQUENCE [LARGE SCALE GENOMIC DNA]</scope>
    <source>
        <strain evidence="8">DMR45628</strain>
    </source>
</reference>
<dbReference type="CDD" id="cd15489">
    <property type="entry name" value="PHD_SF"/>
    <property type="match status" value="1"/>
</dbReference>
<feature type="region of interest" description="Disordered" evidence="6">
    <location>
        <begin position="427"/>
        <end position="466"/>
    </location>
</feature>
<dbReference type="GO" id="GO:0005634">
    <property type="term" value="C:nucleus"/>
    <property type="evidence" value="ECO:0007669"/>
    <property type="project" value="UniProtKB-SubCell"/>
</dbReference>
<dbReference type="Gene3D" id="3.30.40.10">
    <property type="entry name" value="Zinc/RING finger domain, C3HC4 (zinc finger)"/>
    <property type="match status" value="1"/>
</dbReference>
<dbReference type="InterPro" id="IPR009057">
    <property type="entry name" value="Homeodomain-like_sf"/>
</dbReference>
<organism evidence="8 9">
    <name type="scientific">Popillia japonica</name>
    <name type="common">Japanese beetle</name>
    <dbReference type="NCBI Taxonomy" id="7064"/>
    <lineage>
        <taxon>Eukaryota</taxon>
        <taxon>Metazoa</taxon>
        <taxon>Ecdysozoa</taxon>
        <taxon>Arthropoda</taxon>
        <taxon>Hexapoda</taxon>
        <taxon>Insecta</taxon>
        <taxon>Pterygota</taxon>
        <taxon>Neoptera</taxon>
        <taxon>Endopterygota</taxon>
        <taxon>Coleoptera</taxon>
        <taxon>Polyphaga</taxon>
        <taxon>Scarabaeiformia</taxon>
        <taxon>Scarabaeidae</taxon>
        <taxon>Rutelinae</taxon>
        <taxon>Popillia</taxon>
    </lineage>
</organism>
<dbReference type="SMART" id="SM00249">
    <property type="entry name" value="PHD"/>
    <property type="match status" value="1"/>
</dbReference>
<feature type="region of interest" description="Disordered" evidence="6">
    <location>
        <begin position="315"/>
        <end position="343"/>
    </location>
</feature>
<dbReference type="PROSITE" id="PS01359">
    <property type="entry name" value="ZF_PHD_1"/>
    <property type="match status" value="1"/>
</dbReference>
<name>A0AAW1IFC4_POPJA</name>
<feature type="compositionally biased region" description="Basic and acidic residues" evidence="6">
    <location>
        <begin position="315"/>
        <end position="338"/>
    </location>
</feature>
<evidence type="ECO:0000256" key="6">
    <source>
        <dbReference type="SAM" id="MobiDB-lite"/>
    </source>
</evidence>